<reference evidence="1" key="1">
    <citation type="submission" date="2012-04" db="EMBL/GenBank/DDBJ databases">
        <title>The Genome Sequence of Loa loa.</title>
        <authorList>
            <consortium name="The Broad Institute Genome Sequencing Platform"/>
            <consortium name="Broad Institute Genome Sequencing Center for Infectious Disease"/>
            <person name="Nutman T.B."/>
            <person name="Fink D.L."/>
            <person name="Russ C."/>
            <person name="Young S."/>
            <person name="Zeng Q."/>
            <person name="Gargeya S."/>
            <person name="Alvarado L."/>
            <person name="Berlin A."/>
            <person name="Chapman S.B."/>
            <person name="Chen Z."/>
            <person name="Freedman E."/>
            <person name="Gellesch M."/>
            <person name="Goldberg J."/>
            <person name="Griggs A."/>
            <person name="Gujja S."/>
            <person name="Heilman E.R."/>
            <person name="Heiman D."/>
            <person name="Howarth C."/>
            <person name="Mehta T."/>
            <person name="Neiman D."/>
            <person name="Pearson M."/>
            <person name="Roberts A."/>
            <person name="Saif S."/>
            <person name="Shea T."/>
            <person name="Shenoy N."/>
            <person name="Sisk P."/>
            <person name="Stolte C."/>
            <person name="Sykes S."/>
            <person name="White J."/>
            <person name="Yandava C."/>
            <person name="Haas B."/>
            <person name="Henn M.R."/>
            <person name="Nusbaum C."/>
            <person name="Birren B."/>
        </authorList>
    </citation>
    <scope>NUCLEOTIDE SEQUENCE [LARGE SCALE GENOMIC DNA]</scope>
</reference>
<dbReference type="Pfam" id="PF17653">
    <property type="entry name" value="DUF5522"/>
    <property type="match status" value="1"/>
</dbReference>
<organism evidence="1 2">
    <name type="scientific">Loa loa</name>
    <name type="common">Eye worm</name>
    <name type="synonym">Filaria loa</name>
    <dbReference type="NCBI Taxonomy" id="7209"/>
    <lineage>
        <taxon>Eukaryota</taxon>
        <taxon>Metazoa</taxon>
        <taxon>Ecdysozoa</taxon>
        <taxon>Nematoda</taxon>
        <taxon>Chromadorea</taxon>
        <taxon>Rhabditida</taxon>
        <taxon>Spirurina</taxon>
        <taxon>Spiruromorpha</taxon>
        <taxon>Filarioidea</taxon>
        <taxon>Onchocercidae</taxon>
        <taxon>Loa</taxon>
    </lineage>
</organism>
<accession>A0A1I7W1I5</accession>
<dbReference type="PANTHER" id="PTHR21037:SF2">
    <property type="entry name" value="SIMILAR TO NOVEL PROTEIN"/>
    <property type="match status" value="1"/>
</dbReference>
<dbReference type="InterPro" id="IPR040807">
    <property type="entry name" value="DUF5522"/>
</dbReference>
<keyword evidence="1" id="KW-1185">Reference proteome</keyword>
<dbReference type="AlphaFoldDB" id="A0A1I7W1I5"/>
<dbReference type="Proteomes" id="UP000095285">
    <property type="component" value="Unassembled WGS sequence"/>
</dbReference>
<evidence type="ECO:0000313" key="2">
    <source>
        <dbReference type="WBParaSite" id="EN70_857"/>
    </source>
</evidence>
<name>A0A1I7W1I5_LOALO</name>
<sequence length="266" mass="29905">MLGLAVCNIQRLTVPDICLHISKALASGRWWPQPMRHICYCRCNSMSSCFTDKRNLGNSNSSEEKEVEQTTEITNITNGAVVIASTESESALSDIADSELSSLKLSREAAAPVYAKPRGTGKNIYKTEIGEDGQLVANYVLFEDSMAKAKVPWQTYLGMTTEERDIYMAHLKAIRQRRLSYKDPKKGFLVMTVSQHLLRGKCCGSGCRHCPYQHENAALQIRKSKIWNELREEMAQREERDEIAGEETLPSSLRQIRPQCSEANVA</sequence>
<proteinExistence type="predicted"/>
<dbReference type="PANTHER" id="PTHR21037">
    <property type="entry name" value="39S RIBOSOMAL PROTEIN L14, MITOCHONDRIAL"/>
    <property type="match status" value="1"/>
</dbReference>
<evidence type="ECO:0000313" key="1">
    <source>
        <dbReference type="Proteomes" id="UP000095285"/>
    </source>
</evidence>
<reference evidence="2" key="2">
    <citation type="submission" date="2016-11" db="UniProtKB">
        <authorList>
            <consortium name="WormBaseParasite"/>
        </authorList>
    </citation>
    <scope>IDENTIFICATION</scope>
</reference>
<protein>
    <submittedName>
        <fullName evidence="2">28S ribosomal protein S21, mitochondrial</fullName>
    </submittedName>
</protein>
<dbReference type="WBParaSite" id="EN70_857">
    <property type="protein sequence ID" value="EN70_857"/>
    <property type="gene ID" value="EN70_857"/>
</dbReference>